<dbReference type="PROSITE" id="PS50157">
    <property type="entry name" value="ZINC_FINGER_C2H2_2"/>
    <property type="match status" value="1"/>
</dbReference>
<evidence type="ECO:0000256" key="2">
    <source>
        <dbReference type="ARBA" id="ARBA00022737"/>
    </source>
</evidence>
<dbReference type="InterPro" id="IPR036236">
    <property type="entry name" value="Znf_C2H2_sf"/>
</dbReference>
<name>A0AAE1QFE4_9EUCA</name>
<keyword evidence="9" id="KW-1185">Reference proteome</keyword>
<proteinExistence type="predicted"/>
<evidence type="ECO:0000256" key="1">
    <source>
        <dbReference type="ARBA" id="ARBA00022723"/>
    </source>
</evidence>
<dbReference type="EMBL" id="JAWZYT010000285">
    <property type="protein sequence ID" value="KAK4325343.1"/>
    <property type="molecule type" value="Genomic_DNA"/>
</dbReference>
<dbReference type="GO" id="GO:0005634">
    <property type="term" value="C:nucleus"/>
    <property type="evidence" value="ECO:0007669"/>
    <property type="project" value="TreeGrafter"/>
</dbReference>
<dbReference type="SUPFAM" id="SSF57667">
    <property type="entry name" value="beta-beta-alpha zinc fingers"/>
    <property type="match status" value="1"/>
</dbReference>
<keyword evidence="1" id="KW-0479">Metal-binding</keyword>
<dbReference type="AlphaFoldDB" id="A0AAE1QFE4"/>
<dbReference type="GO" id="GO:0045944">
    <property type="term" value="P:positive regulation of transcription by RNA polymerase II"/>
    <property type="evidence" value="ECO:0007669"/>
    <property type="project" value="TreeGrafter"/>
</dbReference>
<keyword evidence="4" id="KW-0862">Zinc</keyword>
<evidence type="ECO:0000313" key="9">
    <source>
        <dbReference type="Proteomes" id="UP001292094"/>
    </source>
</evidence>
<feature type="domain" description="C2H2-type" evidence="7">
    <location>
        <begin position="33"/>
        <end position="60"/>
    </location>
</feature>
<feature type="compositionally biased region" description="Low complexity" evidence="6">
    <location>
        <begin position="94"/>
        <end position="104"/>
    </location>
</feature>
<dbReference type="SMART" id="SM00355">
    <property type="entry name" value="ZnF_C2H2"/>
    <property type="match status" value="2"/>
</dbReference>
<sequence>MSGGGGGTALGTSLGGSQYPIEAVRVPDDYRRFVCPLCPYKTPRKDLLEGHVRTHTGDKPFSCPFCPYQSADRSNLRRHRLKNHPDPNKHSNHQSQPSSQPWHF</sequence>
<feature type="region of interest" description="Disordered" evidence="6">
    <location>
        <begin position="74"/>
        <end position="104"/>
    </location>
</feature>
<evidence type="ECO:0000256" key="3">
    <source>
        <dbReference type="ARBA" id="ARBA00022771"/>
    </source>
</evidence>
<dbReference type="Proteomes" id="UP001292094">
    <property type="component" value="Unassembled WGS sequence"/>
</dbReference>
<dbReference type="Gene3D" id="3.30.160.60">
    <property type="entry name" value="Classic Zinc Finger"/>
    <property type="match status" value="1"/>
</dbReference>
<evidence type="ECO:0000256" key="6">
    <source>
        <dbReference type="SAM" id="MobiDB-lite"/>
    </source>
</evidence>
<dbReference type="Pfam" id="PF00096">
    <property type="entry name" value="zf-C2H2"/>
    <property type="match status" value="2"/>
</dbReference>
<reference evidence="8" key="1">
    <citation type="submission" date="2023-11" db="EMBL/GenBank/DDBJ databases">
        <title>Genome assemblies of two species of porcelain crab, Petrolisthes cinctipes and Petrolisthes manimaculis (Anomura: Porcellanidae).</title>
        <authorList>
            <person name="Angst P."/>
        </authorList>
    </citation>
    <scope>NUCLEOTIDE SEQUENCE</scope>
    <source>
        <strain evidence="8">PB745_02</strain>
        <tissue evidence="8">Gill</tissue>
    </source>
</reference>
<accession>A0AAE1QFE4</accession>
<protein>
    <recommendedName>
        <fullName evidence="7">C2H2-type domain-containing protein</fullName>
    </recommendedName>
</protein>
<dbReference type="InterPro" id="IPR013087">
    <property type="entry name" value="Znf_C2H2_type"/>
</dbReference>
<gene>
    <name evidence="8" type="ORF">Pmani_004060</name>
</gene>
<organism evidence="8 9">
    <name type="scientific">Petrolisthes manimaculis</name>
    <dbReference type="NCBI Taxonomy" id="1843537"/>
    <lineage>
        <taxon>Eukaryota</taxon>
        <taxon>Metazoa</taxon>
        <taxon>Ecdysozoa</taxon>
        <taxon>Arthropoda</taxon>
        <taxon>Crustacea</taxon>
        <taxon>Multicrustacea</taxon>
        <taxon>Malacostraca</taxon>
        <taxon>Eumalacostraca</taxon>
        <taxon>Eucarida</taxon>
        <taxon>Decapoda</taxon>
        <taxon>Pleocyemata</taxon>
        <taxon>Anomura</taxon>
        <taxon>Galatheoidea</taxon>
        <taxon>Porcellanidae</taxon>
        <taxon>Petrolisthes</taxon>
    </lineage>
</organism>
<dbReference type="PANTHER" id="PTHR24403:SF67">
    <property type="entry name" value="FI01116P-RELATED"/>
    <property type="match status" value="1"/>
</dbReference>
<evidence type="ECO:0000313" key="8">
    <source>
        <dbReference type="EMBL" id="KAK4325343.1"/>
    </source>
</evidence>
<evidence type="ECO:0000256" key="5">
    <source>
        <dbReference type="PROSITE-ProRule" id="PRU00042"/>
    </source>
</evidence>
<keyword evidence="2" id="KW-0677">Repeat</keyword>
<dbReference type="InterPro" id="IPR050688">
    <property type="entry name" value="Zinc_finger/UBP_domain"/>
</dbReference>
<evidence type="ECO:0000259" key="7">
    <source>
        <dbReference type="PROSITE" id="PS50157"/>
    </source>
</evidence>
<evidence type="ECO:0000256" key="4">
    <source>
        <dbReference type="ARBA" id="ARBA00022833"/>
    </source>
</evidence>
<dbReference type="GO" id="GO:0008270">
    <property type="term" value="F:zinc ion binding"/>
    <property type="evidence" value="ECO:0007669"/>
    <property type="project" value="UniProtKB-KW"/>
</dbReference>
<keyword evidence="3 5" id="KW-0863">Zinc-finger</keyword>
<dbReference type="PANTHER" id="PTHR24403">
    <property type="entry name" value="ZINC FINGER PROTEIN"/>
    <property type="match status" value="1"/>
</dbReference>
<comment type="caution">
    <text evidence="8">The sequence shown here is derived from an EMBL/GenBank/DDBJ whole genome shotgun (WGS) entry which is preliminary data.</text>
</comment>